<evidence type="ECO:0000313" key="3">
    <source>
        <dbReference type="Proteomes" id="UP001190700"/>
    </source>
</evidence>
<dbReference type="Proteomes" id="UP001190700">
    <property type="component" value="Unassembled WGS sequence"/>
</dbReference>
<keyword evidence="3" id="KW-1185">Reference proteome</keyword>
<evidence type="ECO:0000313" key="2">
    <source>
        <dbReference type="EMBL" id="KAK3249508.1"/>
    </source>
</evidence>
<sequence>MTETRILLTCRRKTLRSAAAHATVSEPTNEAVDTAEENVDSGGNYEINKRGGAVENFLTHSLRERRKDEDTSGRKGVCASPGGVLLSCRSWCYTGNGTENFEDSA</sequence>
<proteinExistence type="predicted"/>
<feature type="region of interest" description="Disordered" evidence="1">
    <location>
        <begin position="21"/>
        <end position="46"/>
    </location>
</feature>
<reference evidence="2 3" key="1">
    <citation type="journal article" date="2015" name="Genome Biol. Evol.">
        <title>Comparative Genomics of a Bacterivorous Green Alga Reveals Evolutionary Causalities and Consequences of Phago-Mixotrophic Mode of Nutrition.</title>
        <authorList>
            <person name="Burns J.A."/>
            <person name="Paasch A."/>
            <person name="Narechania A."/>
            <person name="Kim E."/>
        </authorList>
    </citation>
    <scope>NUCLEOTIDE SEQUENCE [LARGE SCALE GENOMIC DNA]</scope>
    <source>
        <strain evidence="2 3">PLY_AMNH</strain>
    </source>
</reference>
<gene>
    <name evidence="2" type="ORF">CYMTET_41061</name>
</gene>
<protein>
    <submittedName>
        <fullName evidence="2">Uncharacterized protein</fullName>
    </submittedName>
</protein>
<dbReference type="EMBL" id="LGRX02027276">
    <property type="protein sequence ID" value="KAK3249508.1"/>
    <property type="molecule type" value="Genomic_DNA"/>
</dbReference>
<name>A0AAE0C6V5_9CHLO</name>
<dbReference type="AlphaFoldDB" id="A0AAE0C6V5"/>
<evidence type="ECO:0000256" key="1">
    <source>
        <dbReference type="SAM" id="MobiDB-lite"/>
    </source>
</evidence>
<accession>A0AAE0C6V5</accession>
<comment type="caution">
    <text evidence="2">The sequence shown here is derived from an EMBL/GenBank/DDBJ whole genome shotgun (WGS) entry which is preliminary data.</text>
</comment>
<organism evidence="2 3">
    <name type="scientific">Cymbomonas tetramitiformis</name>
    <dbReference type="NCBI Taxonomy" id="36881"/>
    <lineage>
        <taxon>Eukaryota</taxon>
        <taxon>Viridiplantae</taxon>
        <taxon>Chlorophyta</taxon>
        <taxon>Pyramimonadophyceae</taxon>
        <taxon>Pyramimonadales</taxon>
        <taxon>Pyramimonadaceae</taxon>
        <taxon>Cymbomonas</taxon>
    </lineage>
</organism>